<name>A0A6S6TSC5_9BACT</name>
<protein>
    <recommendedName>
        <fullName evidence="3">OmpA-like domain-containing protein</fullName>
    </recommendedName>
</protein>
<feature type="signal peptide" evidence="2">
    <location>
        <begin position="1"/>
        <end position="16"/>
    </location>
</feature>
<dbReference type="InterPro" id="IPR036737">
    <property type="entry name" value="OmpA-like_sf"/>
</dbReference>
<sequence length="275" mass="31022">MKKALLPLLFSSVLFADCTVQEEERANQLWQESRTMQYGSSKYQKLKQAEGLCNFSKIQIDTNIFLIANELSEGELNIQTIRKLEKKISQLRSQNNDLYSSLNVQQENAQYLRELDNRLVEIQISRNQGNLENLQAFQADAGNKKGLEEGTAILVPIKFANGKDKVQGNKNIDALVRKIKYTLSHNPNAQFTITGYASSVGNATLNESLSKRRATNTMRYIEDYIPKGKIKTFGMGESDLICNSGYAKNIGDNEYQCSGGSENEASSRRVEVLWR</sequence>
<organism evidence="4">
    <name type="scientific">uncultured Sulfurovum sp</name>
    <dbReference type="NCBI Taxonomy" id="269237"/>
    <lineage>
        <taxon>Bacteria</taxon>
        <taxon>Pseudomonadati</taxon>
        <taxon>Campylobacterota</taxon>
        <taxon>Epsilonproteobacteria</taxon>
        <taxon>Campylobacterales</taxon>
        <taxon>Sulfurovaceae</taxon>
        <taxon>Sulfurovum</taxon>
        <taxon>environmental samples</taxon>
    </lineage>
</organism>
<evidence type="ECO:0000256" key="2">
    <source>
        <dbReference type="SAM" id="SignalP"/>
    </source>
</evidence>
<dbReference type="AlphaFoldDB" id="A0A6S6TSC5"/>
<dbReference type="CDD" id="cd07185">
    <property type="entry name" value="OmpA_C-like"/>
    <property type="match status" value="1"/>
</dbReference>
<reference evidence="4" key="1">
    <citation type="submission" date="2020-01" db="EMBL/GenBank/DDBJ databases">
        <authorList>
            <person name="Meier V. D."/>
            <person name="Meier V D."/>
        </authorList>
    </citation>
    <scope>NUCLEOTIDE SEQUENCE</scope>
    <source>
        <strain evidence="4">HLG_WM_MAG_03</strain>
    </source>
</reference>
<evidence type="ECO:0000256" key="1">
    <source>
        <dbReference type="PROSITE-ProRule" id="PRU00473"/>
    </source>
</evidence>
<dbReference type="Gene3D" id="3.30.1330.60">
    <property type="entry name" value="OmpA-like domain"/>
    <property type="match status" value="1"/>
</dbReference>
<dbReference type="GO" id="GO:0016020">
    <property type="term" value="C:membrane"/>
    <property type="evidence" value="ECO:0007669"/>
    <property type="project" value="UniProtKB-UniRule"/>
</dbReference>
<evidence type="ECO:0000313" key="4">
    <source>
        <dbReference type="EMBL" id="CAA6825641.1"/>
    </source>
</evidence>
<dbReference type="InterPro" id="IPR006665">
    <property type="entry name" value="OmpA-like"/>
</dbReference>
<keyword evidence="1" id="KW-0472">Membrane</keyword>
<accession>A0A6S6TSC5</accession>
<dbReference type="PROSITE" id="PS51123">
    <property type="entry name" value="OMPA_2"/>
    <property type="match status" value="1"/>
</dbReference>
<proteinExistence type="predicted"/>
<dbReference type="EMBL" id="CACVAR010000392">
    <property type="protein sequence ID" value="CAA6825641.1"/>
    <property type="molecule type" value="Genomic_DNA"/>
</dbReference>
<evidence type="ECO:0000259" key="3">
    <source>
        <dbReference type="PROSITE" id="PS51123"/>
    </source>
</evidence>
<gene>
    <name evidence="4" type="ORF">HELGO_WM25783</name>
</gene>
<dbReference type="SUPFAM" id="SSF103088">
    <property type="entry name" value="OmpA-like"/>
    <property type="match status" value="1"/>
</dbReference>
<keyword evidence="2" id="KW-0732">Signal</keyword>
<feature type="chain" id="PRO_5027932201" description="OmpA-like domain-containing protein" evidence="2">
    <location>
        <begin position="17"/>
        <end position="275"/>
    </location>
</feature>
<dbReference type="Pfam" id="PF00691">
    <property type="entry name" value="OmpA"/>
    <property type="match status" value="1"/>
</dbReference>
<feature type="domain" description="OmpA-like" evidence="3">
    <location>
        <begin position="146"/>
        <end position="275"/>
    </location>
</feature>